<dbReference type="Gene3D" id="3.30.1050.10">
    <property type="entry name" value="SCP2 sterol-binding domain"/>
    <property type="match status" value="1"/>
</dbReference>
<dbReference type="InterPro" id="IPR000182">
    <property type="entry name" value="GNAT_dom"/>
</dbReference>
<dbReference type="InterPro" id="IPR025559">
    <property type="entry name" value="Eis_dom"/>
</dbReference>
<dbReference type="AlphaFoldDB" id="A0A940STR0"/>
<dbReference type="GO" id="GO:0030649">
    <property type="term" value="P:aminoglycoside antibiotic catabolic process"/>
    <property type="evidence" value="ECO:0007669"/>
    <property type="project" value="TreeGrafter"/>
</dbReference>
<dbReference type="Pfam" id="PF17668">
    <property type="entry name" value="Acetyltransf_17"/>
    <property type="match status" value="1"/>
</dbReference>
<comment type="caution">
    <text evidence="2">The sequence shown here is derived from an EMBL/GenBank/DDBJ whole genome shotgun (WGS) entry which is preliminary data.</text>
</comment>
<name>A0A940STR0_9ENTE</name>
<dbReference type="Gene3D" id="3.40.630.30">
    <property type="match status" value="2"/>
</dbReference>
<organism evidence="2 3">
    <name type="scientific">Vagococcus allomyrinae</name>
    <dbReference type="NCBI Taxonomy" id="2794353"/>
    <lineage>
        <taxon>Bacteria</taxon>
        <taxon>Bacillati</taxon>
        <taxon>Bacillota</taxon>
        <taxon>Bacilli</taxon>
        <taxon>Lactobacillales</taxon>
        <taxon>Enterococcaceae</taxon>
        <taxon>Vagococcus</taxon>
    </lineage>
</organism>
<dbReference type="Pfam" id="PF13530">
    <property type="entry name" value="SCP2_2"/>
    <property type="match status" value="1"/>
</dbReference>
<keyword evidence="3" id="KW-1185">Reference proteome</keyword>
<protein>
    <submittedName>
        <fullName evidence="2">GNAT family N-acetyltransferase</fullName>
    </submittedName>
</protein>
<dbReference type="PROSITE" id="PS51186">
    <property type="entry name" value="GNAT"/>
    <property type="match status" value="1"/>
</dbReference>
<evidence type="ECO:0000313" key="2">
    <source>
        <dbReference type="EMBL" id="MBP1040560.1"/>
    </source>
</evidence>
<dbReference type="InterPro" id="IPR036527">
    <property type="entry name" value="SCP2_sterol-bd_dom_sf"/>
</dbReference>
<dbReference type="SUPFAM" id="SSF55718">
    <property type="entry name" value="SCP-like"/>
    <property type="match status" value="1"/>
</dbReference>
<evidence type="ECO:0000259" key="1">
    <source>
        <dbReference type="PROSITE" id="PS51186"/>
    </source>
</evidence>
<dbReference type="InterPro" id="IPR016181">
    <property type="entry name" value="Acyl_CoA_acyltransferase"/>
</dbReference>
<accession>A0A940STR0</accession>
<gene>
    <name evidence="2" type="ORF">I6N95_06065</name>
</gene>
<dbReference type="CDD" id="cd04301">
    <property type="entry name" value="NAT_SF"/>
    <property type="match status" value="1"/>
</dbReference>
<dbReference type="RefSeq" id="WP_209525664.1">
    <property type="nucleotide sequence ID" value="NZ_JAEEGA010000003.1"/>
</dbReference>
<evidence type="ECO:0000313" key="3">
    <source>
        <dbReference type="Proteomes" id="UP000674938"/>
    </source>
</evidence>
<dbReference type="EMBL" id="JAEEGA010000003">
    <property type="protein sequence ID" value="MBP1040560.1"/>
    <property type="molecule type" value="Genomic_DNA"/>
</dbReference>
<dbReference type="Proteomes" id="UP000674938">
    <property type="component" value="Unassembled WGS sequence"/>
</dbReference>
<dbReference type="InterPro" id="IPR041380">
    <property type="entry name" value="Acetyltransf_17"/>
</dbReference>
<proteinExistence type="predicted"/>
<reference evidence="2" key="1">
    <citation type="submission" date="2020-12" db="EMBL/GenBank/DDBJ databases">
        <title>Vagococcus allomyrinae sp. nov. and Enterococcus lavae sp. nov., isolated from the larvae of Allomyrina dichotoma.</title>
        <authorList>
            <person name="Lee S.D."/>
        </authorList>
    </citation>
    <scope>NUCLEOTIDE SEQUENCE</scope>
    <source>
        <strain evidence="2">BWB3-3</strain>
    </source>
</reference>
<dbReference type="GO" id="GO:0034069">
    <property type="term" value="F:aminoglycoside N-acetyltransferase activity"/>
    <property type="evidence" value="ECO:0007669"/>
    <property type="project" value="TreeGrafter"/>
</dbReference>
<dbReference type="PANTHER" id="PTHR37817:SF1">
    <property type="entry name" value="N-ACETYLTRANSFERASE EIS"/>
    <property type="match status" value="1"/>
</dbReference>
<dbReference type="InterPro" id="IPR051554">
    <property type="entry name" value="Acetyltransferase_Eis"/>
</dbReference>
<dbReference type="SUPFAM" id="SSF55729">
    <property type="entry name" value="Acyl-CoA N-acyltransferases (Nat)"/>
    <property type="match status" value="1"/>
</dbReference>
<feature type="domain" description="N-acetyltransferase" evidence="1">
    <location>
        <begin position="1"/>
        <end position="141"/>
    </location>
</feature>
<dbReference type="PANTHER" id="PTHR37817">
    <property type="entry name" value="N-ACETYLTRANSFERASE EIS"/>
    <property type="match status" value="1"/>
</dbReference>
<sequence length="396" mass="44995">MLKKLTSETELQDILALSEYAFNFSDIAEFQESFLKVWQHTDNWGIVEDGQLTSQILVFPFHVNVFGQAMKMAGIGNVATYPEYRGTGGIRQLFTAIFEELKENGTVLSYLAPFYQPFYRKFGYEAIFSKIETKVNRQEITQLANETTGSMKRVDKSQEKWQKVIKKLYADTLAKDTGSVIREDWWWQNGFDHAPKTKYAICFDEAAKPVGYMAYEMAPGEMVIHEISYLNGFAIRKMASFVASHSGTFETFRFSSKLSEQVKLLFTESRPVAQVINEGMMVKIISLEGFIDQYSFNVKGERSFLLAVEDQVTPWNQGTWKLTVEAGKGSLRLVSDSLLPEADFSGSIQSWTQVLLGRTTLETQLFLGNMTADSKRAAHELSEVLPESDLALHDYF</sequence>
<dbReference type="Pfam" id="PF13527">
    <property type="entry name" value="Acetyltransf_9"/>
    <property type="match status" value="1"/>
</dbReference>